<evidence type="ECO:0000256" key="1">
    <source>
        <dbReference type="ARBA" id="ARBA00004026"/>
    </source>
</evidence>
<dbReference type="Pfam" id="PF04560">
    <property type="entry name" value="RNA_pol_Rpb2_7"/>
    <property type="match status" value="1"/>
</dbReference>
<evidence type="ECO:0000256" key="4">
    <source>
        <dbReference type="ARBA" id="ARBA00012418"/>
    </source>
</evidence>
<dbReference type="InterPro" id="IPR007641">
    <property type="entry name" value="RNA_pol_Rpb2_7"/>
</dbReference>
<feature type="domain" description="DNA-directed RNA polymerase subunit 2 hybrid-binding" evidence="16">
    <location>
        <begin position="846"/>
        <end position="1260"/>
    </location>
</feature>
<dbReference type="Gene3D" id="3.90.1110.10">
    <property type="entry name" value="RNA polymerase Rpb2, domain 2"/>
    <property type="match status" value="1"/>
</dbReference>
<evidence type="ECO:0000256" key="11">
    <source>
        <dbReference type="ARBA" id="ARBA00023163"/>
    </source>
</evidence>
<dbReference type="EMBL" id="LN714476">
    <property type="protein sequence ID" value="CEL64778.1"/>
    <property type="molecule type" value="Genomic_DNA"/>
</dbReference>
<feature type="domain" description="RNA polymerase Rpb2" evidence="19">
    <location>
        <begin position="519"/>
        <end position="581"/>
    </location>
</feature>
<feature type="domain" description="RNA polymerase Rpb2" evidence="17">
    <location>
        <begin position="1262"/>
        <end position="1361"/>
    </location>
</feature>
<evidence type="ECO:0000256" key="14">
    <source>
        <dbReference type="RuleBase" id="RU363031"/>
    </source>
</evidence>
<name>A0A0F7U4T8_NEOCL</name>
<feature type="region of interest" description="Disordered" evidence="15">
    <location>
        <begin position="1"/>
        <end position="45"/>
    </location>
</feature>
<keyword evidence="10" id="KW-0933">Apicoplast</keyword>
<dbReference type="PANTHER" id="PTHR20856">
    <property type="entry name" value="DNA-DIRECTED RNA POLYMERASE I SUBUNIT 2"/>
    <property type="match status" value="1"/>
</dbReference>
<evidence type="ECO:0000259" key="19">
    <source>
        <dbReference type="Pfam" id="PF04565"/>
    </source>
</evidence>
<dbReference type="GO" id="GO:0003677">
    <property type="term" value="F:DNA binding"/>
    <property type="evidence" value="ECO:0007669"/>
    <property type="project" value="InterPro"/>
</dbReference>
<dbReference type="CDD" id="cd00653">
    <property type="entry name" value="RNA_pol_B_RPB2"/>
    <property type="match status" value="1"/>
</dbReference>
<proteinExistence type="inferred from homology"/>
<evidence type="ECO:0000259" key="17">
    <source>
        <dbReference type="Pfam" id="PF04560"/>
    </source>
</evidence>
<evidence type="ECO:0000256" key="12">
    <source>
        <dbReference type="ARBA" id="ARBA00026088"/>
    </source>
</evidence>
<dbReference type="InterPro" id="IPR014724">
    <property type="entry name" value="RNA_pol_RPB2_OB-fold"/>
</dbReference>
<evidence type="ECO:0000256" key="15">
    <source>
        <dbReference type="SAM" id="MobiDB-lite"/>
    </source>
</evidence>
<dbReference type="GO" id="GO:0020011">
    <property type="term" value="C:apicoplast"/>
    <property type="evidence" value="ECO:0007669"/>
    <property type="project" value="UniProtKB-SubCell"/>
</dbReference>
<evidence type="ECO:0000256" key="10">
    <source>
        <dbReference type="ARBA" id="ARBA00022887"/>
    </source>
</evidence>
<dbReference type="InterPro" id="IPR007645">
    <property type="entry name" value="RNA_pol_Rpb2_3"/>
</dbReference>
<dbReference type="GO" id="GO:0032549">
    <property type="term" value="F:ribonucleoside binding"/>
    <property type="evidence" value="ECO:0007669"/>
    <property type="project" value="InterPro"/>
</dbReference>
<evidence type="ECO:0000256" key="6">
    <source>
        <dbReference type="ARBA" id="ARBA00022478"/>
    </source>
</evidence>
<comment type="subcellular location">
    <subcellularLocation>
        <location evidence="2">Plastid</location>
        <location evidence="2">Apicoplast</location>
    </subcellularLocation>
</comment>
<evidence type="ECO:0000313" key="20">
    <source>
        <dbReference type="EMBL" id="CEL64778.1"/>
    </source>
</evidence>
<accession>A0A0F7U4T8</accession>
<dbReference type="FunFam" id="2.40.270.10:FF:000006">
    <property type="entry name" value="DNA-directed RNA polymerase subunit beta"/>
    <property type="match status" value="1"/>
</dbReference>
<dbReference type="Gene3D" id="2.40.270.10">
    <property type="entry name" value="DNA-directed RNA polymerase, subunit 2, domain 6"/>
    <property type="match status" value="1"/>
</dbReference>
<dbReference type="InterPro" id="IPR007121">
    <property type="entry name" value="RNA_pol_bsu_CS"/>
</dbReference>
<evidence type="ECO:0000256" key="2">
    <source>
        <dbReference type="ARBA" id="ARBA00004467"/>
    </source>
</evidence>
<feature type="region of interest" description="Disordered" evidence="15">
    <location>
        <begin position="1372"/>
        <end position="1402"/>
    </location>
</feature>
<protein>
    <recommendedName>
        <fullName evidence="5 14">DNA-directed RNA polymerase subunit beta</fullName>
        <ecNumber evidence="4 14">2.7.7.6</ecNumber>
    </recommendedName>
</protein>
<evidence type="ECO:0000256" key="5">
    <source>
        <dbReference type="ARBA" id="ARBA00021955"/>
    </source>
</evidence>
<feature type="domain" description="RNA polymerase beta subunit protrusion" evidence="18">
    <location>
        <begin position="59"/>
        <end position="454"/>
    </location>
</feature>
<dbReference type="Gene3D" id="3.90.1800.10">
    <property type="entry name" value="RNA polymerase alpha subunit dimerisation domain"/>
    <property type="match status" value="1"/>
</dbReference>
<comment type="catalytic activity">
    <reaction evidence="14">
        <text>RNA(n) + a ribonucleoside 5'-triphosphate = RNA(n+1) + diphosphate</text>
        <dbReference type="Rhea" id="RHEA:21248"/>
        <dbReference type="Rhea" id="RHEA-COMP:14527"/>
        <dbReference type="Rhea" id="RHEA-COMP:17342"/>
        <dbReference type="ChEBI" id="CHEBI:33019"/>
        <dbReference type="ChEBI" id="CHEBI:61557"/>
        <dbReference type="ChEBI" id="CHEBI:140395"/>
        <dbReference type="EC" id="2.7.7.6"/>
    </reaction>
</comment>
<dbReference type="GO" id="GO:0000428">
    <property type="term" value="C:DNA-directed RNA polymerase complex"/>
    <property type="evidence" value="ECO:0007669"/>
    <property type="project" value="UniProtKB-KW"/>
</dbReference>
<keyword evidence="9 14" id="KW-0548">Nucleotidyltransferase</keyword>
<keyword evidence="6 14" id="KW-0240">DNA-directed RNA polymerase</keyword>
<reference evidence="20" key="1">
    <citation type="journal article" date="2015" name="PLoS ONE">
        <title>Comprehensive Evaluation of Toxoplasma gondii VEG and Neospora caninum LIV Genomes with Tachyzoite Stage Transcriptome and Proteome Defines Novel Transcript Features.</title>
        <authorList>
            <person name="Ramaprasad A."/>
            <person name="Mourier T."/>
            <person name="Naeem R."/>
            <person name="Malas T.B."/>
            <person name="Moussa E."/>
            <person name="Panigrahi A."/>
            <person name="Vermont S.J."/>
            <person name="Otto T.D."/>
            <person name="Wastling J."/>
            <person name="Pain A."/>
        </authorList>
    </citation>
    <scope>NUCLEOTIDE SEQUENCE</scope>
    <source>
        <strain evidence="20">Liverpool</strain>
    </source>
</reference>
<dbReference type="Gene3D" id="3.90.1100.10">
    <property type="match status" value="2"/>
</dbReference>
<dbReference type="InterPro" id="IPR015712">
    <property type="entry name" value="DNA-dir_RNA_pol_su2"/>
</dbReference>
<evidence type="ECO:0000256" key="13">
    <source>
        <dbReference type="RuleBase" id="RU000434"/>
    </source>
</evidence>
<dbReference type="EC" id="2.7.7.6" evidence="4 14"/>
<organism evidence="20">
    <name type="scientific">Neospora caninum (strain Liverpool)</name>
    <dbReference type="NCBI Taxonomy" id="572307"/>
    <lineage>
        <taxon>Eukaryota</taxon>
        <taxon>Sar</taxon>
        <taxon>Alveolata</taxon>
        <taxon>Apicomplexa</taxon>
        <taxon>Conoidasida</taxon>
        <taxon>Coccidia</taxon>
        <taxon>Eucoccidiorida</taxon>
        <taxon>Eimeriorina</taxon>
        <taxon>Sarcocystidae</taxon>
        <taxon>Neospora</taxon>
    </lineage>
</organism>
<dbReference type="Pfam" id="PF00562">
    <property type="entry name" value="RNA_pol_Rpb2_6"/>
    <property type="match status" value="1"/>
</dbReference>
<keyword evidence="11 14" id="KW-0804">Transcription</keyword>
<dbReference type="InterPro" id="IPR037033">
    <property type="entry name" value="DNA-dir_RNAP_su2_hyb_sf"/>
</dbReference>
<comment type="function">
    <text evidence="1 14">DNA-dependent RNA polymerase catalyzes the transcription of DNA into RNA using the four ribonucleoside triphosphates as substrates.</text>
</comment>
<sequence>MGSEEDRARKKRRPREGDPAAETVEQDVPSPETSPFRPSTMPASPLPRAAFNATLQQAVFPHVRSYDTFAEVYVQEMVKDLPVVYVDPTYDPDKHEANPYYSPTDYIKLAISSVSLGTPVRFDTAGAAPKLGESRDACADQLLLPRHCREAHITYGAPLKVAFVRSNNRDGSAVRKDVVVGMAPLMVRSKLCSTRGMSPEELQRAGEDVDDGGGYFIINGNERVIRFVVQQRTNFPIALKRPAFANRDAFCTPYAVLLRSQRYDGTSTSNILLDTEDGRCTYRILLNRQEHFCSFFLLLRCLAGNLSLAQLKAKLLEGCWSDAAEATDRSQLVEQIWGQEPTFADSDVLENRPLHQLGLIFWKGVSWLLRPGSSYEAAGTYVIRHFVLPHLDNWSEKFDMALLMYKKLRLLKQGKISAESLDSFAYQEVVLPGQILSSVLKDALFSCLAKIRLHYLQEIRMLKNSGNDPTSAIYSNKFFDLATDRCCPEIAQKLSYFMATGNIRTTQLDLQQLSGWTVTADRLNVHRFLSHFRAVHRGQFFTTMKTTSVRKLLGETWGFLCPVHTPDGAPCGLLLHLTQSAAPVALPPDRRAIASIRLFLHKQGVCVDLEGISGLPPSDLGASVRHASRPPALQVGPGGGRKEETLVAAASSCGTFPLVVDGTVVCRLDRKDFACWLEKFRDLKSREAEDFKQHWEVVGFPHSGGNLESIFIFTFPGRLVRPVRHIKSGRIEYIGPLMQPWAAIACRPSDVKRNDRLLHLQEPVISQIVSSSPCSTDDLAGRFHALSLGAQAGESEDGEETAAKAKRFPLVAAREASGVDALFSFNAPVRYEYVELKSSAFLSIAASLTPYSHHNQSPRNIYQCQMLKQTMGTPFHSVPYRHDNKAYRLITPQRPLVRTEDYRRFDFDDYPSGVNAVVAVMCYTGFDMEDAMILNKGSMERGAFHGCVYKTKVVDAAPASARAGAASQYTFSNVNEFGRKHNATLDADGFPAIGAKIDKGSTYCRVQTSSSSSSFANNGIQHAYKDGETAYVDGVTYISPPDSAHERLAKLGLKGCRASLRLRCVRKPVIGDKFASRHGQKGILSMLWPHEDMPFTESGLVPDILFNPHGFPSRMTIGMLIESMAGKAAAVHGAYQDATPFREFPPQTADGKNKWVDQGGYHGWVKRGERYRTPEEERQAEDEPETPVDYFGKALMRAGYQYYGTEELYSGVYGVPLTAHIFTGLIYYQRLRHMVTDKHQVRATGPVDALTHQPVKGRKRHGGVRFGEMERDALISHGAAALLQDRLLHCSDAHKTFCCPSCGSILTPSILPGLRGRTVGGKRTVPFCKVCHVPCRLIVVPYVFRYLANELAAMNVTIRLKLAEFGEPVDVKPRSLPGVEPNEGPRTGWAGVRQASQRRGAQ</sequence>
<evidence type="ECO:0000259" key="16">
    <source>
        <dbReference type="Pfam" id="PF00562"/>
    </source>
</evidence>
<comment type="subunit">
    <text evidence="12">In plastids the minimal PEP RNA polymerase catalytic core is composed of four subunits: alpha, beta, beta', and beta''. When a (nuclear-encoded) sigma factor is associated with the core the holoenzyme is formed, which can initiate transcription.</text>
</comment>
<dbReference type="InterPro" id="IPR007644">
    <property type="entry name" value="RNA_pol_bsu_protrusion"/>
</dbReference>
<gene>
    <name evidence="20" type="ORF">BN1204_006540</name>
</gene>
<evidence type="ECO:0000256" key="9">
    <source>
        <dbReference type="ARBA" id="ARBA00022695"/>
    </source>
</evidence>
<evidence type="ECO:0000256" key="3">
    <source>
        <dbReference type="ARBA" id="ARBA00006835"/>
    </source>
</evidence>
<evidence type="ECO:0000256" key="7">
    <source>
        <dbReference type="ARBA" id="ARBA00022640"/>
    </source>
</evidence>
<dbReference type="Pfam" id="PF04563">
    <property type="entry name" value="RNA_pol_Rpb2_1"/>
    <property type="match status" value="1"/>
</dbReference>
<comment type="similarity">
    <text evidence="3 13">Belongs to the RNA polymerase beta chain family.</text>
</comment>
<keyword evidence="7" id="KW-0934">Plastid</keyword>
<dbReference type="Gene3D" id="2.40.50.150">
    <property type="match status" value="1"/>
</dbReference>
<dbReference type="InterPro" id="IPR007120">
    <property type="entry name" value="DNA-dir_RNAP_su2_dom"/>
</dbReference>
<dbReference type="Pfam" id="PF04565">
    <property type="entry name" value="RNA_pol_Rpb2_3"/>
    <property type="match status" value="1"/>
</dbReference>
<keyword evidence="8 14" id="KW-0808">Transferase</keyword>
<dbReference type="GO" id="GO:0006351">
    <property type="term" value="P:DNA-templated transcription"/>
    <property type="evidence" value="ECO:0007669"/>
    <property type="project" value="InterPro"/>
</dbReference>
<dbReference type="PROSITE" id="PS01166">
    <property type="entry name" value="RNA_POL_BETA"/>
    <property type="match status" value="1"/>
</dbReference>
<evidence type="ECO:0000256" key="8">
    <source>
        <dbReference type="ARBA" id="ARBA00022679"/>
    </source>
</evidence>
<dbReference type="GO" id="GO:0003899">
    <property type="term" value="F:DNA-directed RNA polymerase activity"/>
    <property type="evidence" value="ECO:0007669"/>
    <property type="project" value="UniProtKB-EC"/>
</dbReference>
<dbReference type="SUPFAM" id="SSF64484">
    <property type="entry name" value="beta and beta-prime subunits of DNA dependent RNA-polymerase"/>
    <property type="match status" value="1"/>
</dbReference>
<dbReference type="InterPro" id="IPR037034">
    <property type="entry name" value="RNA_pol_Rpb2_2_sf"/>
</dbReference>
<evidence type="ECO:0000259" key="18">
    <source>
        <dbReference type="Pfam" id="PF04563"/>
    </source>
</evidence>